<dbReference type="RefSeq" id="WP_023569773.1">
    <property type="nucleotide sequence ID" value="NZ_AVBI01000004.1"/>
</dbReference>
<evidence type="ECO:0000256" key="1">
    <source>
        <dbReference type="SAM" id="SignalP"/>
    </source>
</evidence>
<reference evidence="2 3" key="1">
    <citation type="journal article" date="2015" name="Stand. Genomic Sci.">
        <title>Genomic Encyclopedia of Bacterial and Archaeal Type Strains, Phase III: the genomes of soil and plant-associated and newly described type strains.</title>
        <authorList>
            <person name="Whitman W.B."/>
            <person name="Woyke T."/>
            <person name="Klenk H.P."/>
            <person name="Zhou Y."/>
            <person name="Lilburn T.G."/>
            <person name="Beck B.J."/>
            <person name="De Vos P."/>
            <person name="Vandamme P."/>
            <person name="Eisen J.A."/>
            <person name="Garrity G."/>
            <person name="Hugenholtz P."/>
            <person name="Kyrpides N.C."/>
        </authorList>
    </citation>
    <scope>NUCLEOTIDE SEQUENCE [LARGE SCALE GENOMIC DNA]</scope>
    <source>
        <strain evidence="2 3">CGMCC 1.7270</strain>
    </source>
</reference>
<comment type="caution">
    <text evidence="2">The sequence shown here is derived from an EMBL/GenBank/DDBJ whole genome shotgun (WGS) entry which is preliminary data.</text>
</comment>
<evidence type="ECO:0008006" key="4">
    <source>
        <dbReference type="Google" id="ProtNLM"/>
    </source>
</evidence>
<feature type="chain" id="PRO_5030178794" description="2-dehydro-3-deoxyphosphooctonate aldolase" evidence="1">
    <location>
        <begin position="20"/>
        <end position="154"/>
    </location>
</feature>
<sequence>MFKKALLFHLILLCFASCISTKSTIKNIDSSAIKPVVKDEAYVLKEYADTKKYGYDQDYPINIGVLTDKSESVYVGYFFNGITGPNGEALTYKKTDSCCPFPTKFNKLGGGLLSIYEVTWKGQSKPVQLYFNIYERGKIVCPIGFKIKNVPQNR</sequence>
<proteinExistence type="predicted"/>
<name>V6S4W4_9FLAO</name>
<dbReference type="EMBL" id="VLKQ01000014">
    <property type="protein sequence ID" value="TWI08989.1"/>
    <property type="molecule type" value="Genomic_DNA"/>
</dbReference>
<dbReference type="OrthoDB" id="5522619at2"/>
<protein>
    <recommendedName>
        <fullName evidence="4">2-dehydro-3-deoxyphosphooctonate aldolase</fullName>
    </recommendedName>
</protein>
<feature type="signal peptide" evidence="1">
    <location>
        <begin position="1"/>
        <end position="19"/>
    </location>
</feature>
<organism evidence="2 3">
    <name type="scientific">Flavobacterium cauense R2A-7</name>
    <dbReference type="NCBI Taxonomy" id="1341154"/>
    <lineage>
        <taxon>Bacteria</taxon>
        <taxon>Pseudomonadati</taxon>
        <taxon>Bacteroidota</taxon>
        <taxon>Flavobacteriia</taxon>
        <taxon>Flavobacteriales</taxon>
        <taxon>Flavobacteriaceae</taxon>
        <taxon>Flavobacterium</taxon>
    </lineage>
</organism>
<dbReference type="STRING" id="1341154.FCR2A7T_05990"/>
<evidence type="ECO:0000313" key="2">
    <source>
        <dbReference type="EMBL" id="TWI08989.1"/>
    </source>
</evidence>
<evidence type="ECO:0000313" key="3">
    <source>
        <dbReference type="Proteomes" id="UP000319848"/>
    </source>
</evidence>
<accession>V6S4W4</accession>
<keyword evidence="1" id="KW-0732">Signal</keyword>
<keyword evidence="3" id="KW-1185">Reference proteome</keyword>
<dbReference type="Proteomes" id="UP000319848">
    <property type="component" value="Unassembled WGS sequence"/>
</dbReference>
<dbReference type="AlphaFoldDB" id="V6S4W4"/>
<gene>
    <name evidence="2" type="ORF">IP98_02703</name>
</gene>